<accession>A0A2G4YUB3</accession>
<keyword evidence="2" id="KW-1185">Reference proteome</keyword>
<dbReference type="InterPro" id="IPR010344">
    <property type="entry name" value="YbjH"/>
</dbReference>
<dbReference type="Proteomes" id="UP000229730">
    <property type="component" value="Unassembled WGS sequence"/>
</dbReference>
<proteinExistence type="predicted"/>
<dbReference type="InParanoid" id="A0A2G4YUB3"/>
<dbReference type="OrthoDB" id="19542at2"/>
<evidence type="ECO:0000313" key="2">
    <source>
        <dbReference type="Proteomes" id="UP000229730"/>
    </source>
</evidence>
<dbReference type="EMBL" id="PDEM01000009">
    <property type="protein sequence ID" value="PHZ85921.1"/>
    <property type="molecule type" value="Genomic_DNA"/>
</dbReference>
<dbReference type="Pfam" id="PF06082">
    <property type="entry name" value="YjbH"/>
    <property type="match status" value="1"/>
</dbReference>
<evidence type="ECO:0000313" key="1">
    <source>
        <dbReference type="EMBL" id="PHZ85921.1"/>
    </source>
</evidence>
<comment type="caution">
    <text evidence="1">The sequence shown here is derived from an EMBL/GenBank/DDBJ whole genome shotgun (WGS) entry which is preliminary data.</text>
</comment>
<dbReference type="AlphaFoldDB" id="A0A2G4YUB3"/>
<protein>
    <recommendedName>
        <fullName evidence="3">YjbH domain-containing protein</fullName>
    </recommendedName>
</protein>
<organism evidence="1 2">
    <name type="scientific">Paremcibacter congregatus</name>
    <dbReference type="NCBI Taxonomy" id="2043170"/>
    <lineage>
        <taxon>Bacteria</taxon>
        <taxon>Pseudomonadati</taxon>
        <taxon>Pseudomonadota</taxon>
        <taxon>Alphaproteobacteria</taxon>
        <taxon>Emcibacterales</taxon>
        <taxon>Emcibacteraceae</taxon>
        <taxon>Paremcibacter</taxon>
    </lineage>
</organism>
<dbReference type="FunCoup" id="A0A2G4YUB3">
    <property type="interactions" value="123"/>
</dbReference>
<dbReference type="RefSeq" id="WP_099471506.1">
    <property type="nucleotide sequence ID" value="NZ_CP041025.1"/>
</dbReference>
<gene>
    <name evidence="1" type="ORF">CRD36_04395</name>
</gene>
<name>A0A2G4YUB3_9PROT</name>
<evidence type="ECO:0008006" key="3">
    <source>
        <dbReference type="Google" id="ProtNLM"/>
    </source>
</evidence>
<sequence length="776" mass="87862">MNNFGGIGLLEMRTARFAPDGDISIGGHHEGSSTRVFASWQATPWLETTLSYTDDKPDSLGVDRSLDIKVRLWEEGNYRPQVALGLQDVLGNGRYAGEYLVASKRYYDFDFTMGLGWGFLGSRGGLGNMFHLFGDGFSERDTSSASGDLRTGSYFAGQDMAFFAGVEYRTPLEGVSIKAEYSGVDRRKYDEFSSFDRKSAFNIGLNYAPTDWASLALGFDHGDRVSFRLTLRQNLHKMKLGRLFKDRKPPAIFERSKDNIVVRNMPEMAPVLSRSDDVFTRLRYLDVAIESITQKQDRNIFHVRRIGKDRIDYLTVLGAILESYHTVTLFIADSGATFERYDASQTDIIGRTARERYHKTIVYLREQAARQGDTGLVASAALERLDAEKLAPLSVAIEGRKVTVVKKAGPYFNEAKNIGRTARLLTQEMPSQVEIFTLVTEKEGLSISEVSVLRRDLENAKRYQSSPEEMWVNSVVQTPGHAKSDPSVPFGKPYPQMEWGIIPGMKSHFGGNEDGRFRHDLYVHLYGLVQVSRHLSLVGEVKQFITGDLDKIPLDTTPDVPKVRSDISLYTREGRRSIERLEFNYSHALDESFFTRLSAGLLESMYGGVSAEVLYRAYTSNLAIGAELNWVKQRNYNQLFSFRDYQTLTGHVTLYHENEKYNITSKLSAGRYLAGDFGATLDISRHFKNGIRLGVWATYTDMSAEKFGAGSFDKGIYLTVPLEIFWYKPSTRDVRFDFRSLGRNGGQKLDRRQDLYDLISSGRKDRLENDWRAILD</sequence>
<reference evidence="1 2" key="1">
    <citation type="submission" date="2017-10" db="EMBL/GenBank/DDBJ databases">
        <title>Frigbacter circumglobatus gen. nov. sp. nov., isolated from sediment cultured in situ.</title>
        <authorList>
            <person name="Zhao Z."/>
        </authorList>
    </citation>
    <scope>NUCLEOTIDE SEQUENCE [LARGE SCALE GENOMIC DNA]</scope>
    <source>
        <strain evidence="1 2">ZYL</strain>
    </source>
</reference>